<evidence type="ECO:0000313" key="6">
    <source>
        <dbReference type="Proteomes" id="UP000567179"/>
    </source>
</evidence>
<feature type="region of interest" description="Disordered" evidence="2">
    <location>
        <begin position="35"/>
        <end position="63"/>
    </location>
</feature>
<dbReference type="Gene3D" id="2.40.40.10">
    <property type="entry name" value="RlpA-like domain"/>
    <property type="match status" value="1"/>
</dbReference>
<keyword evidence="6" id="KW-1185">Reference proteome</keyword>
<feature type="chain" id="PRO_5034225686" description="RlpA-like protein double-psi beta-barrel domain-containing protein" evidence="3">
    <location>
        <begin position="33"/>
        <end position="265"/>
    </location>
</feature>
<dbReference type="Pfam" id="PF03330">
    <property type="entry name" value="DPBB_1"/>
    <property type="match status" value="1"/>
</dbReference>
<feature type="domain" description="RlpA-like protein double-psi beta-barrel" evidence="4">
    <location>
        <begin position="181"/>
        <end position="243"/>
    </location>
</feature>
<feature type="signal peptide" evidence="3">
    <location>
        <begin position="1"/>
        <end position="32"/>
    </location>
</feature>
<dbReference type="OrthoDB" id="406505at2759"/>
<evidence type="ECO:0000256" key="2">
    <source>
        <dbReference type="SAM" id="MobiDB-lite"/>
    </source>
</evidence>
<proteinExistence type="predicted"/>
<evidence type="ECO:0000256" key="1">
    <source>
        <dbReference type="ARBA" id="ARBA00022729"/>
    </source>
</evidence>
<accession>A0A8H5BEG0</accession>
<gene>
    <name evidence="5" type="ORF">D9619_000450</name>
</gene>
<name>A0A8H5BEG0_9AGAR</name>
<dbReference type="InterPro" id="IPR051477">
    <property type="entry name" value="Expansin_CellWall"/>
</dbReference>
<organism evidence="5 6">
    <name type="scientific">Psilocybe cf. subviscida</name>
    <dbReference type="NCBI Taxonomy" id="2480587"/>
    <lineage>
        <taxon>Eukaryota</taxon>
        <taxon>Fungi</taxon>
        <taxon>Dikarya</taxon>
        <taxon>Basidiomycota</taxon>
        <taxon>Agaricomycotina</taxon>
        <taxon>Agaricomycetes</taxon>
        <taxon>Agaricomycetidae</taxon>
        <taxon>Agaricales</taxon>
        <taxon>Agaricineae</taxon>
        <taxon>Strophariaceae</taxon>
        <taxon>Psilocybe</taxon>
    </lineage>
</organism>
<dbReference type="AlphaFoldDB" id="A0A8H5BEG0"/>
<evidence type="ECO:0000313" key="5">
    <source>
        <dbReference type="EMBL" id="KAF5320963.1"/>
    </source>
</evidence>
<comment type="caution">
    <text evidence="5">The sequence shown here is derived from an EMBL/GenBank/DDBJ whole genome shotgun (WGS) entry which is preliminary data.</text>
</comment>
<feature type="compositionally biased region" description="Polar residues" evidence="2">
    <location>
        <begin position="35"/>
        <end position="46"/>
    </location>
</feature>
<dbReference type="PANTHER" id="PTHR31836:SF22">
    <property type="entry name" value="RLPA-LIKE PROTEIN DOUBLE-PSI BETA-BARREL DOMAIN-CONTAINING PROTEIN"/>
    <property type="match status" value="1"/>
</dbReference>
<dbReference type="EMBL" id="JAACJJ010000028">
    <property type="protein sequence ID" value="KAF5320963.1"/>
    <property type="molecule type" value="Genomic_DNA"/>
</dbReference>
<dbReference type="InterPro" id="IPR036908">
    <property type="entry name" value="RlpA-like_sf"/>
</dbReference>
<evidence type="ECO:0000259" key="4">
    <source>
        <dbReference type="Pfam" id="PF03330"/>
    </source>
</evidence>
<keyword evidence="1 3" id="KW-0732">Signal</keyword>
<evidence type="ECO:0000256" key="3">
    <source>
        <dbReference type="SAM" id="SignalP"/>
    </source>
</evidence>
<reference evidence="5 6" key="1">
    <citation type="journal article" date="2020" name="ISME J.">
        <title>Uncovering the hidden diversity of litter-decomposition mechanisms in mushroom-forming fungi.</title>
        <authorList>
            <person name="Floudas D."/>
            <person name="Bentzer J."/>
            <person name="Ahren D."/>
            <person name="Johansson T."/>
            <person name="Persson P."/>
            <person name="Tunlid A."/>
        </authorList>
    </citation>
    <scope>NUCLEOTIDE SEQUENCE [LARGE SCALE GENOMIC DNA]</scope>
    <source>
        <strain evidence="5 6">CBS 101986</strain>
    </source>
</reference>
<dbReference type="CDD" id="cd22191">
    <property type="entry name" value="DPBB_RlpA_EXP_N-like"/>
    <property type="match status" value="1"/>
</dbReference>
<dbReference type="PANTHER" id="PTHR31836">
    <property type="match status" value="1"/>
</dbReference>
<dbReference type="SUPFAM" id="SSF50685">
    <property type="entry name" value="Barwin-like endoglucanases"/>
    <property type="match status" value="1"/>
</dbReference>
<protein>
    <recommendedName>
        <fullName evidence="4">RlpA-like protein double-psi beta-barrel domain-containing protein</fullName>
    </recommendedName>
</protein>
<dbReference type="InterPro" id="IPR009009">
    <property type="entry name" value="RlpA-like_DPBB"/>
</dbReference>
<dbReference type="Proteomes" id="UP000567179">
    <property type="component" value="Unassembled WGS sequence"/>
</dbReference>
<sequence length="265" mass="28383">MQCIKLSQAGLAFFFALAALLVVAQWPLGAWAANVQSSEGPPTSVSRLGPGGTGNHASSAAGRASSLSASERKYTTAHSLGDDYVFDPRDGWQAVNVTNLEYKYRRKDSSDSSGLDSRAPAKKGSISGILGGIFKGLKAVGSPKPVVITWYTGHDLLNPSCWSNGKWAPTDDSFAAALTMDGWTTDRPKCFKFIELCNTPKKCVFVRVVDTCAGCAKGSRHVDLTRAAFGELADYKVGLLKVQLRPATEPDSWHEKLWGPQVKGG</sequence>